<sequence>MIISAETLDKMYVKEVITVAKMIVKLPARDHLVPTCTHWLNIFHNAAPEVRFERNWMLLQLHTQLNRKSNIGYPFTDPTSFHMDLRALMQRSDEMRESNDVDDDNGESWASAEKSTISMSELESDIHERNQQLLKESDALRSELKKLQGLEDELQQRKHKLKKMEMETRDAGEDMQILASSATMALKLLSTKEDANAKSQFFKTLFSPLGQDEKDLAQVEKLDTMFDTLLRDSINGYKQKQRDLVVQEVSLKYDNVVADFIEHYGKIMEGKLVAQEKELAQSALRYLEVLRKHFVWKYMGNDSTKEAVLKFLKRSCQQMSEIL</sequence>
<feature type="coiled-coil region" evidence="1">
    <location>
        <begin position="130"/>
        <end position="167"/>
    </location>
</feature>
<dbReference type="HOGENOM" id="CLU_827083_0_0_1"/>
<reference evidence="2 3" key="1">
    <citation type="journal article" date="2007" name="Nature">
        <title>Evolution of genes and genomes on the Drosophila phylogeny.</title>
        <authorList>
            <consortium name="Drosophila 12 Genomes Consortium"/>
            <person name="Clark A.G."/>
            <person name="Eisen M.B."/>
            <person name="Smith D.R."/>
            <person name="Bergman C.M."/>
            <person name="Oliver B."/>
            <person name="Markow T.A."/>
            <person name="Kaufman T.C."/>
            <person name="Kellis M."/>
            <person name="Gelbart W."/>
            <person name="Iyer V.N."/>
            <person name="Pollard D.A."/>
            <person name="Sackton T.B."/>
            <person name="Larracuente A.M."/>
            <person name="Singh N.D."/>
            <person name="Abad J.P."/>
            <person name="Abt D.N."/>
            <person name="Adryan B."/>
            <person name="Aguade M."/>
            <person name="Akashi H."/>
            <person name="Anderson W.W."/>
            <person name="Aquadro C.F."/>
            <person name="Ardell D.H."/>
            <person name="Arguello R."/>
            <person name="Artieri C.G."/>
            <person name="Barbash D.A."/>
            <person name="Barker D."/>
            <person name="Barsanti P."/>
            <person name="Batterham P."/>
            <person name="Batzoglou S."/>
            <person name="Begun D."/>
            <person name="Bhutkar A."/>
            <person name="Blanco E."/>
            <person name="Bosak S.A."/>
            <person name="Bradley R.K."/>
            <person name="Brand A.D."/>
            <person name="Brent M.R."/>
            <person name="Brooks A.N."/>
            <person name="Brown R.H."/>
            <person name="Butlin R.K."/>
            <person name="Caggese C."/>
            <person name="Calvi B.R."/>
            <person name="Bernardo de Carvalho A."/>
            <person name="Caspi A."/>
            <person name="Castrezana S."/>
            <person name="Celniker S.E."/>
            <person name="Chang J.L."/>
            <person name="Chapple C."/>
            <person name="Chatterji S."/>
            <person name="Chinwalla A."/>
            <person name="Civetta A."/>
            <person name="Clifton S.W."/>
            <person name="Comeron J.M."/>
            <person name="Costello J.C."/>
            <person name="Coyne J.A."/>
            <person name="Daub J."/>
            <person name="David R.G."/>
            <person name="Delcher A.L."/>
            <person name="Delehaunty K."/>
            <person name="Do C.B."/>
            <person name="Ebling H."/>
            <person name="Edwards K."/>
            <person name="Eickbush T."/>
            <person name="Evans J.D."/>
            <person name="Filipski A."/>
            <person name="Findeiss S."/>
            <person name="Freyhult E."/>
            <person name="Fulton L."/>
            <person name="Fulton R."/>
            <person name="Garcia A.C."/>
            <person name="Gardiner A."/>
            <person name="Garfield D.A."/>
            <person name="Garvin B.E."/>
            <person name="Gibson G."/>
            <person name="Gilbert D."/>
            <person name="Gnerre S."/>
            <person name="Godfrey J."/>
            <person name="Good R."/>
            <person name="Gotea V."/>
            <person name="Gravely B."/>
            <person name="Greenberg A.J."/>
            <person name="Griffiths-Jones S."/>
            <person name="Gross S."/>
            <person name="Guigo R."/>
            <person name="Gustafson E.A."/>
            <person name="Haerty W."/>
            <person name="Hahn M.W."/>
            <person name="Halligan D.L."/>
            <person name="Halpern A.L."/>
            <person name="Halter G.M."/>
            <person name="Han M.V."/>
            <person name="Heger A."/>
            <person name="Hillier L."/>
            <person name="Hinrichs A.S."/>
            <person name="Holmes I."/>
            <person name="Hoskins R.A."/>
            <person name="Hubisz M.J."/>
            <person name="Hultmark D."/>
            <person name="Huntley M.A."/>
            <person name="Jaffe D.B."/>
            <person name="Jagadeeshan S."/>
            <person name="Jeck W.R."/>
            <person name="Johnson J."/>
            <person name="Jones C.D."/>
            <person name="Jordan W.C."/>
            <person name="Karpen G.H."/>
            <person name="Kataoka E."/>
            <person name="Keightley P.D."/>
            <person name="Kheradpour P."/>
            <person name="Kirkness E.F."/>
            <person name="Koerich L.B."/>
            <person name="Kristiansen K."/>
            <person name="Kudrna D."/>
            <person name="Kulathinal R.J."/>
            <person name="Kumar S."/>
            <person name="Kwok R."/>
            <person name="Lander E."/>
            <person name="Langley C.H."/>
            <person name="Lapoint R."/>
            <person name="Lazzaro B.P."/>
            <person name="Lee S.J."/>
            <person name="Levesque L."/>
            <person name="Li R."/>
            <person name="Lin C.F."/>
            <person name="Lin M.F."/>
            <person name="Lindblad-Toh K."/>
            <person name="Llopart A."/>
            <person name="Long M."/>
            <person name="Low L."/>
            <person name="Lozovsky E."/>
            <person name="Lu J."/>
            <person name="Luo M."/>
            <person name="Machado C.A."/>
            <person name="Makalowski W."/>
            <person name="Marzo M."/>
            <person name="Matsuda M."/>
            <person name="Matzkin L."/>
            <person name="McAllister B."/>
            <person name="McBride C.S."/>
            <person name="McKernan B."/>
            <person name="McKernan K."/>
            <person name="Mendez-Lago M."/>
            <person name="Minx P."/>
            <person name="Mollenhauer M.U."/>
            <person name="Montooth K."/>
            <person name="Mount S.M."/>
            <person name="Mu X."/>
            <person name="Myers E."/>
            <person name="Negre B."/>
            <person name="Newfeld S."/>
            <person name="Nielsen R."/>
            <person name="Noor M.A."/>
            <person name="O'Grady P."/>
            <person name="Pachter L."/>
            <person name="Papaceit M."/>
            <person name="Parisi M.J."/>
            <person name="Parisi M."/>
            <person name="Parts L."/>
            <person name="Pedersen J.S."/>
            <person name="Pesole G."/>
            <person name="Phillippy A.M."/>
            <person name="Ponting C.P."/>
            <person name="Pop M."/>
            <person name="Porcelli D."/>
            <person name="Powell J.R."/>
            <person name="Prohaska S."/>
            <person name="Pruitt K."/>
            <person name="Puig M."/>
            <person name="Quesneville H."/>
            <person name="Ram K.R."/>
            <person name="Rand D."/>
            <person name="Rasmussen M.D."/>
            <person name="Reed L.K."/>
            <person name="Reenan R."/>
            <person name="Reily A."/>
            <person name="Remington K.A."/>
            <person name="Rieger T.T."/>
            <person name="Ritchie M.G."/>
            <person name="Robin C."/>
            <person name="Rogers Y.H."/>
            <person name="Rohde C."/>
            <person name="Rozas J."/>
            <person name="Rubenfield M.J."/>
            <person name="Ruiz A."/>
            <person name="Russo S."/>
            <person name="Salzberg S.L."/>
            <person name="Sanchez-Gracia A."/>
            <person name="Saranga D.J."/>
            <person name="Sato H."/>
            <person name="Schaeffer S.W."/>
            <person name="Schatz M.C."/>
            <person name="Schlenke T."/>
            <person name="Schwartz R."/>
            <person name="Segarra C."/>
            <person name="Singh R.S."/>
            <person name="Sirot L."/>
            <person name="Sirota M."/>
            <person name="Sisneros N.B."/>
            <person name="Smith C.D."/>
            <person name="Smith T.F."/>
            <person name="Spieth J."/>
            <person name="Stage D.E."/>
            <person name="Stark A."/>
            <person name="Stephan W."/>
            <person name="Strausberg R.L."/>
            <person name="Strempel S."/>
            <person name="Sturgill D."/>
            <person name="Sutton G."/>
            <person name="Sutton G.G."/>
            <person name="Tao W."/>
            <person name="Teichmann S."/>
            <person name="Tobari Y.N."/>
            <person name="Tomimura Y."/>
            <person name="Tsolas J.M."/>
            <person name="Valente V.L."/>
            <person name="Venter E."/>
            <person name="Venter J.C."/>
            <person name="Vicario S."/>
            <person name="Vieira F.G."/>
            <person name="Vilella A.J."/>
            <person name="Villasante A."/>
            <person name="Walenz B."/>
            <person name="Wang J."/>
            <person name="Wasserman M."/>
            <person name="Watts T."/>
            <person name="Wilson D."/>
            <person name="Wilson R.K."/>
            <person name="Wing R.A."/>
            <person name="Wolfner M.F."/>
            <person name="Wong A."/>
            <person name="Wong G.K."/>
            <person name="Wu C.I."/>
            <person name="Wu G."/>
            <person name="Yamamoto D."/>
            <person name="Yang H.P."/>
            <person name="Yang S.P."/>
            <person name="Yorke J.A."/>
            <person name="Yoshida K."/>
            <person name="Zdobnov E."/>
            <person name="Zhang P."/>
            <person name="Zhang Y."/>
            <person name="Zimin A.V."/>
            <person name="Baldwin J."/>
            <person name="Abdouelleil A."/>
            <person name="Abdulkadir J."/>
            <person name="Abebe A."/>
            <person name="Abera B."/>
            <person name="Abreu J."/>
            <person name="Acer S.C."/>
            <person name="Aftuck L."/>
            <person name="Alexander A."/>
            <person name="An P."/>
            <person name="Anderson E."/>
            <person name="Anderson S."/>
            <person name="Arachi H."/>
            <person name="Azer M."/>
            <person name="Bachantsang P."/>
            <person name="Barry A."/>
            <person name="Bayul T."/>
            <person name="Berlin A."/>
            <person name="Bessette D."/>
            <person name="Bloom T."/>
            <person name="Blye J."/>
            <person name="Boguslavskiy L."/>
            <person name="Bonnet C."/>
            <person name="Boukhgalter B."/>
            <person name="Bourzgui I."/>
            <person name="Brown A."/>
            <person name="Cahill P."/>
            <person name="Channer S."/>
            <person name="Cheshatsang Y."/>
            <person name="Chuda L."/>
            <person name="Citroen M."/>
            <person name="Collymore A."/>
            <person name="Cooke P."/>
            <person name="Costello M."/>
            <person name="D'Aco K."/>
            <person name="Daza R."/>
            <person name="De Haan G."/>
            <person name="DeGray S."/>
            <person name="DeMaso C."/>
            <person name="Dhargay N."/>
            <person name="Dooley K."/>
            <person name="Dooley E."/>
            <person name="Doricent M."/>
            <person name="Dorje P."/>
            <person name="Dorjee K."/>
            <person name="Dupes A."/>
            <person name="Elong R."/>
            <person name="Falk J."/>
            <person name="Farina A."/>
            <person name="Faro S."/>
            <person name="Ferguson D."/>
            <person name="Fisher S."/>
            <person name="Foley C.D."/>
            <person name="Franke A."/>
            <person name="Friedrich D."/>
            <person name="Gadbois L."/>
            <person name="Gearin G."/>
            <person name="Gearin C.R."/>
            <person name="Giannoukos G."/>
            <person name="Goode T."/>
            <person name="Graham J."/>
            <person name="Grandbois E."/>
            <person name="Grewal S."/>
            <person name="Gyaltsen K."/>
            <person name="Hafez N."/>
            <person name="Hagos B."/>
            <person name="Hall J."/>
            <person name="Henson C."/>
            <person name="Hollinger A."/>
            <person name="Honan T."/>
            <person name="Huard M.D."/>
            <person name="Hughes L."/>
            <person name="Hurhula B."/>
            <person name="Husby M.E."/>
            <person name="Kamat A."/>
            <person name="Kanga B."/>
            <person name="Kashin S."/>
            <person name="Khazanovich D."/>
            <person name="Kisner P."/>
            <person name="Lance K."/>
            <person name="Lara M."/>
            <person name="Lee W."/>
            <person name="Lennon N."/>
            <person name="Letendre F."/>
            <person name="LeVine R."/>
            <person name="Lipovsky A."/>
            <person name="Liu X."/>
            <person name="Liu J."/>
            <person name="Liu S."/>
            <person name="Lokyitsang T."/>
            <person name="Lokyitsang Y."/>
            <person name="Lubonja R."/>
            <person name="Lui A."/>
            <person name="MacDonald P."/>
            <person name="Magnisalis V."/>
            <person name="Maru K."/>
            <person name="Matthews C."/>
            <person name="McCusker W."/>
            <person name="McDonough S."/>
            <person name="Mehta T."/>
            <person name="Meldrim J."/>
            <person name="Meneus L."/>
            <person name="Mihai O."/>
            <person name="Mihalev A."/>
            <person name="Mihova T."/>
            <person name="Mittelman R."/>
            <person name="Mlenga V."/>
            <person name="Montmayeur A."/>
            <person name="Mulrain L."/>
            <person name="Navidi A."/>
            <person name="Naylor J."/>
            <person name="Negash T."/>
            <person name="Nguyen T."/>
            <person name="Nguyen N."/>
            <person name="Nicol R."/>
            <person name="Norbu C."/>
            <person name="Norbu N."/>
            <person name="Novod N."/>
            <person name="O'Neill B."/>
            <person name="Osman S."/>
            <person name="Markiewicz E."/>
            <person name="Oyono O.L."/>
            <person name="Patti C."/>
            <person name="Phunkhang P."/>
            <person name="Pierre F."/>
            <person name="Priest M."/>
            <person name="Raghuraman S."/>
            <person name="Rege F."/>
            <person name="Reyes R."/>
            <person name="Rise C."/>
            <person name="Rogov P."/>
            <person name="Ross K."/>
            <person name="Ryan E."/>
            <person name="Settipalli S."/>
            <person name="Shea T."/>
            <person name="Sherpa N."/>
            <person name="Shi L."/>
            <person name="Shih D."/>
            <person name="Sparrow T."/>
            <person name="Spaulding J."/>
            <person name="Stalker J."/>
            <person name="Stange-Thomann N."/>
            <person name="Stavropoulos S."/>
            <person name="Stone C."/>
            <person name="Strader C."/>
            <person name="Tesfaye S."/>
            <person name="Thomson T."/>
            <person name="Thoulutsang Y."/>
            <person name="Thoulutsang D."/>
            <person name="Topham K."/>
            <person name="Topping I."/>
            <person name="Tsamla T."/>
            <person name="Vassiliev H."/>
            <person name="Vo A."/>
            <person name="Wangchuk T."/>
            <person name="Wangdi T."/>
            <person name="Weiand M."/>
            <person name="Wilkinson J."/>
            <person name="Wilson A."/>
            <person name="Yadav S."/>
            <person name="Young G."/>
            <person name="Yu Q."/>
            <person name="Zembek L."/>
            <person name="Zhong D."/>
            <person name="Zimmer A."/>
            <person name="Zwirko Z."/>
            <person name="Jaffe D.B."/>
            <person name="Alvarez P."/>
            <person name="Brockman W."/>
            <person name="Butler J."/>
            <person name="Chin C."/>
            <person name="Gnerre S."/>
            <person name="Grabherr M."/>
            <person name="Kleber M."/>
            <person name="Mauceli E."/>
            <person name="MacCallum I."/>
        </authorList>
    </citation>
    <scope>NUCLEOTIDE SEQUENCE [LARGE SCALE GENOMIC DNA]</scope>
    <source>
        <strain evidence="3">MSH-3 / Tucson 14011-0111.49</strain>
    </source>
</reference>
<dbReference type="KEGG" id="dpe:6587486"/>
<dbReference type="PhylomeDB" id="B4G5K0"/>
<evidence type="ECO:0000256" key="1">
    <source>
        <dbReference type="SAM" id="Coils"/>
    </source>
</evidence>
<name>B4G5K0_DROPE</name>
<dbReference type="EMBL" id="CH479179">
    <property type="protein sequence ID" value="EDW24866.1"/>
    <property type="molecule type" value="Genomic_DNA"/>
</dbReference>
<evidence type="ECO:0000313" key="2">
    <source>
        <dbReference type="EMBL" id="EDW24866.1"/>
    </source>
</evidence>
<protein>
    <submittedName>
        <fullName evidence="2">GL23152</fullName>
    </submittedName>
</protein>
<proteinExistence type="predicted"/>
<dbReference type="OMA" id="PTCTRWL"/>
<organism evidence="3">
    <name type="scientific">Drosophila persimilis</name>
    <name type="common">Fruit fly</name>
    <dbReference type="NCBI Taxonomy" id="7234"/>
    <lineage>
        <taxon>Eukaryota</taxon>
        <taxon>Metazoa</taxon>
        <taxon>Ecdysozoa</taxon>
        <taxon>Arthropoda</taxon>
        <taxon>Hexapoda</taxon>
        <taxon>Insecta</taxon>
        <taxon>Pterygota</taxon>
        <taxon>Neoptera</taxon>
        <taxon>Endopterygota</taxon>
        <taxon>Diptera</taxon>
        <taxon>Brachycera</taxon>
        <taxon>Muscomorpha</taxon>
        <taxon>Ephydroidea</taxon>
        <taxon>Drosophilidae</taxon>
        <taxon>Drosophila</taxon>
        <taxon>Sophophora</taxon>
    </lineage>
</organism>
<accession>B4G5K0</accession>
<dbReference type="Proteomes" id="UP000008744">
    <property type="component" value="Unassembled WGS sequence"/>
</dbReference>
<dbReference type="OrthoDB" id="7850102at2759"/>
<gene>
    <name evidence="2" type="primary">Dper\GL23152</name>
    <name evidence="2" type="ORF">Dper_GL23152</name>
</gene>
<dbReference type="eggNOG" id="ENOG502T91U">
    <property type="taxonomic scope" value="Eukaryota"/>
</dbReference>
<evidence type="ECO:0000313" key="3">
    <source>
        <dbReference type="Proteomes" id="UP000008744"/>
    </source>
</evidence>
<keyword evidence="3" id="KW-1185">Reference proteome</keyword>
<dbReference type="AlphaFoldDB" id="B4G5K0"/>
<keyword evidence="1" id="KW-0175">Coiled coil</keyword>